<dbReference type="Pfam" id="PF03912">
    <property type="entry name" value="Psb28"/>
    <property type="match status" value="1"/>
</dbReference>
<evidence type="ECO:0000313" key="6">
    <source>
        <dbReference type="EMBL" id="QKD84045.1"/>
    </source>
</evidence>
<comment type="subcellular location">
    <subcellularLocation>
        <location evidence="1">Membrane</location>
        <topology evidence="1">Peripheral membrane protein</topology>
    </subcellularLocation>
</comment>
<comment type="similarity">
    <text evidence="5">Belongs to the Psb28 family.</text>
</comment>
<keyword evidence="7" id="KW-1185">Reference proteome</keyword>
<reference evidence="6 7" key="1">
    <citation type="submission" date="2020-05" db="EMBL/GenBank/DDBJ databases">
        <title>Complete genome sequence of of a novel Thermoleptolyngbya strain isolated from hot springs of Ganzi, Sichuan China.</title>
        <authorList>
            <person name="Tang J."/>
            <person name="Daroch M."/>
            <person name="Li L."/>
            <person name="Waleron K."/>
            <person name="Waleron M."/>
            <person name="Waleron M."/>
        </authorList>
    </citation>
    <scope>NUCLEOTIDE SEQUENCE [LARGE SCALE GENOMIC DNA]</scope>
    <source>
        <strain evidence="6 7">PKUAC-SCTA183</strain>
    </source>
</reference>
<evidence type="ECO:0000256" key="1">
    <source>
        <dbReference type="ARBA" id="ARBA00004170"/>
    </source>
</evidence>
<dbReference type="GO" id="GO:0009654">
    <property type="term" value="C:photosystem II oxygen evolving complex"/>
    <property type="evidence" value="ECO:0007669"/>
    <property type="project" value="InterPro"/>
</dbReference>
<dbReference type="EMBL" id="CP053661">
    <property type="protein sequence ID" value="QKD84045.1"/>
    <property type="molecule type" value="Genomic_DNA"/>
</dbReference>
<evidence type="ECO:0000256" key="5">
    <source>
        <dbReference type="RuleBase" id="RU003509"/>
    </source>
</evidence>
<gene>
    <name evidence="6" type="primary">psb28</name>
    <name evidence="6" type="ORF">HPC62_19315</name>
</gene>
<protein>
    <recommendedName>
        <fullName evidence="5">Photosystem II reaction center Psb28 protein</fullName>
    </recommendedName>
</protein>
<dbReference type="RefSeq" id="WP_172358110.1">
    <property type="nucleotide sequence ID" value="NZ_CP053661.1"/>
</dbReference>
<dbReference type="InterPro" id="IPR005610">
    <property type="entry name" value="PSII_Psb28_class-1"/>
</dbReference>
<dbReference type="PANTHER" id="PTHR34963">
    <property type="match status" value="1"/>
</dbReference>
<dbReference type="NCBIfam" id="TIGR03047">
    <property type="entry name" value="PS_II_psb28"/>
    <property type="match status" value="1"/>
</dbReference>
<sequence>MTLPTIEFFEGIPEDLSGVSLRRDRTTGAQFVVMTFEQLKSIERFQSFTNRFNKALCLTDEEGRIEIEPDSIKFIFGGDEGDELKRVECRFELVREEHWARFMRFMNRYAEANGMEYQGKETNREN</sequence>
<evidence type="ECO:0000256" key="3">
    <source>
        <dbReference type="ARBA" id="ARBA00023136"/>
    </source>
</evidence>
<organism evidence="6 7">
    <name type="scientific">Thermoleptolyngbya sichuanensis A183</name>
    <dbReference type="NCBI Taxonomy" id="2737172"/>
    <lineage>
        <taxon>Bacteria</taxon>
        <taxon>Bacillati</taxon>
        <taxon>Cyanobacteriota</taxon>
        <taxon>Cyanophyceae</taxon>
        <taxon>Oculatellales</taxon>
        <taxon>Oculatellaceae</taxon>
        <taxon>Thermoleptolyngbya</taxon>
        <taxon>Thermoleptolyngbya sichuanensis</taxon>
    </lineage>
</organism>
<dbReference type="KEGG" id="theu:HPC62_19315"/>
<keyword evidence="2 5" id="KW-0602">Photosynthesis</keyword>
<evidence type="ECO:0000256" key="4">
    <source>
        <dbReference type="ARBA" id="ARBA00023276"/>
    </source>
</evidence>
<dbReference type="Proteomes" id="UP000505210">
    <property type="component" value="Chromosome"/>
</dbReference>
<dbReference type="Gene3D" id="2.40.30.220">
    <property type="entry name" value="Photosystem II Psb28"/>
    <property type="match status" value="1"/>
</dbReference>
<name>A0A6M8BNZ7_9CYAN</name>
<dbReference type="GO" id="GO:0015979">
    <property type="term" value="P:photosynthesis"/>
    <property type="evidence" value="ECO:0007669"/>
    <property type="project" value="UniProtKB-KW"/>
</dbReference>
<dbReference type="InterPro" id="IPR038676">
    <property type="entry name" value="Psb28_c1_sf"/>
</dbReference>
<proteinExistence type="inferred from homology"/>
<accession>A0A6M8BNZ7</accession>
<dbReference type="AlphaFoldDB" id="A0A6M8BNZ7"/>
<evidence type="ECO:0000313" key="7">
    <source>
        <dbReference type="Proteomes" id="UP000505210"/>
    </source>
</evidence>
<evidence type="ECO:0000256" key="2">
    <source>
        <dbReference type="ARBA" id="ARBA00022531"/>
    </source>
</evidence>
<keyword evidence="4 5" id="KW-0604">Photosystem II</keyword>
<keyword evidence="3" id="KW-0472">Membrane</keyword>
<dbReference type="PANTHER" id="PTHR34963:SF2">
    <property type="entry name" value="PHOTOSYSTEM II REACTION CENTER PSB28 PROTEIN, CHLOROPLASTIC"/>
    <property type="match status" value="1"/>
</dbReference>